<dbReference type="GO" id="GO:0005886">
    <property type="term" value="C:plasma membrane"/>
    <property type="evidence" value="ECO:0007669"/>
    <property type="project" value="UniProtKB-SubCell"/>
</dbReference>
<protein>
    <submittedName>
        <fullName evidence="10">Polyamine ABC transporter permease</fullName>
    </submittedName>
</protein>
<dbReference type="CDD" id="cd06261">
    <property type="entry name" value="TM_PBP2"/>
    <property type="match status" value="1"/>
</dbReference>
<proteinExistence type="inferred from homology"/>
<organism evidence="10">
    <name type="scientific">OCS116 cluster bacterium</name>
    <dbReference type="NCBI Taxonomy" id="2030921"/>
    <lineage>
        <taxon>Bacteria</taxon>
        <taxon>Pseudomonadati</taxon>
        <taxon>Pseudomonadota</taxon>
        <taxon>Alphaproteobacteria</taxon>
        <taxon>OCS116 cluster</taxon>
    </lineage>
</organism>
<comment type="caution">
    <text evidence="10">The sequence shown here is derived from an EMBL/GenBank/DDBJ whole genome shotgun (WGS) entry which is preliminary data.</text>
</comment>
<evidence type="ECO:0000313" key="10">
    <source>
        <dbReference type="EMBL" id="PCJ02612.1"/>
    </source>
</evidence>
<keyword evidence="5 8" id="KW-0812">Transmembrane</keyword>
<dbReference type="Pfam" id="PF00528">
    <property type="entry name" value="BPD_transp_1"/>
    <property type="match status" value="1"/>
</dbReference>
<dbReference type="Gene3D" id="1.10.3720.10">
    <property type="entry name" value="MetI-like"/>
    <property type="match status" value="1"/>
</dbReference>
<comment type="similarity">
    <text evidence="8">Belongs to the binding-protein-dependent transport system permease family.</text>
</comment>
<dbReference type="AlphaFoldDB" id="A0A2A4Z6M3"/>
<feature type="transmembrane region" description="Helical" evidence="8">
    <location>
        <begin position="87"/>
        <end position="106"/>
    </location>
</feature>
<evidence type="ECO:0000256" key="1">
    <source>
        <dbReference type="ARBA" id="ARBA00004429"/>
    </source>
</evidence>
<accession>A0A2A4Z6M3</accession>
<dbReference type="InterPro" id="IPR035906">
    <property type="entry name" value="MetI-like_sf"/>
</dbReference>
<sequence>MIKKQKFPDYYTIWHKLGHYAIKYVAYLVLVFLIVPILVIIPLSFNVEPYFTFTEGMVKFDPAAYSLRWYESMYTDPNWHLALKNSLVIGIFATLIATILGTMAAVGLSSTHMPFKRLVMALLLSPMIVPLIIIAAGMFFFYAKFGLAGNYAGLIIAHAVLGIPFVIITVTATLTSFDRSLYYAGLSMGASPLKTFFDVVVPMIRPGVISGAMFAFVTSFDEVVVVLFLAGPGQRTIPRQMFSGLREQINPTILAVATVLIAIAVMFLVTLELLRRRSDRLRGLDEHA</sequence>
<keyword evidence="6 8" id="KW-1133">Transmembrane helix</keyword>
<evidence type="ECO:0000256" key="2">
    <source>
        <dbReference type="ARBA" id="ARBA00022448"/>
    </source>
</evidence>
<evidence type="ECO:0000256" key="7">
    <source>
        <dbReference type="ARBA" id="ARBA00023136"/>
    </source>
</evidence>
<feature type="transmembrane region" description="Helical" evidence="8">
    <location>
        <begin position="21"/>
        <end position="45"/>
    </location>
</feature>
<dbReference type="SUPFAM" id="SSF161098">
    <property type="entry name" value="MetI-like"/>
    <property type="match status" value="1"/>
</dbReference>
<evidence type="ECO:0000259" key="9">
    <source>
        <dbReference type="PROSITE" id="PS50928"/>
    </source>
</evidence>
<evidence type="ECO:0000256" key="4">
    <source>
        <dbReference type="ARBA" id="ARBA00022519"/>
    </source>
</evidence>
<dbReference type="GO" id="GO:0055085">
    <property type="term" value="P:transmembrane transport"/>
    <property type="evidence" value="ECO:0007669"/>
    <property type="project" value="InterPro"/>
</dbReference>
<feature type="transmembrane region" description="Helical" evidence="8">
    <location>
        <begin position="155"/>
        <end position="177"/>
    </location>
</feature>
<gene>
    <name evidence="10" type="ORF">COB13_04330</name>
</gene>
<keyword evidence="7 8" id="KW-0472">Membrane</keyword>
<keyword evidence="4" id="KW-0997">Cell inner membrane</keyword>
<keyword evidence="3" id="KW-1003">Cell membrane</keyword>
<feature type="domain" description="ABC transmembrane type-1" evidence="9">
    <location>
        <begin position="83"/>
        <end position="271"/>
    </location>
</feature>
<dbReference type="PROSITE" id="PS50928">
    <property type="entry name" value="ABC_TM1"/>
    <property type="match status" value="1"/>
</dbReference>
<reference evidence="10" key="2">
    <citation type="journal article" date="2018" name="ISME J.">
        <title>A dynamic microbial community with high functional redundancy inhabits the cold, oxic subseafloor aquifer.</title>
        <authorList>
            <person name="Tully B.J."/>
            <person name="Wheat C.G."/>
            <person name="Glazer B.T."/>
            <person name="Huber J.A."/>
        </authorList>
    </citation>
    <scope>NUCLEOTIDE SEQUENCE</scope>
    <source>
        <strain evidence="10">NORP83</strain>
    </source>
</reference>
<keyword evidence="2 8" id="KW-0813">Transport</keyword>
<dbReference type="PANTHER" id="PTHR43357:SF4">
    <property type="entry name" value="INNER MEMBRANE ABC TRANSPORTER PERMEASE PROTEIN YDCV"/>
    <property type="match status" value="1"/>
</dbReference>
<feature type="transmembrane region" description="Helical" evidence="8">
    <location>
        <begin position="253"/>
        <end position="274"/>
    </location>
</feature>
<reference key="1">
    <citation type="submission" date="2017-08" db="EMBL/GenBank/DDBJ databases">
        <title>A dynamic microbial community with high functional redundancy inhabits the cold, oxic subseafloor aquifer.</title>
        <authorList>
            <person name="Tully B.J."/>
            <person name="Wheat C.G."/>
            <person name="Glazer B.T."/>
            <person name="Huber J.A."/>
        </authorList>
    </citation>
    <scope>NUCLEOTIDE SEQUENCE [LARGE SCALE GENOMIC DNA]</scope>
</reference>
<comment type="subcellular location">
    <subcellularLocation>
        <location evidence="1">Cell inner membrane</location>
        <topology evidence="1">Multi-pass membrane protein</topology>
    </subcellularLocation>
    <subcellularLocation>
        <location evidence="8">Cell membrane</location>
        <topology evidence="8">Multi-pass membrane protein</topology>
    </subcellularLocation>
</comment>
<dbReference type="PANTHER" id="PTHR43357">
    <property type="entry name" value="INNER MEMBRANE ABC TRANSPORTER PERMEASE PROTEIN YDCV"/>
    <property type="match status" value="1"/>
</dbReference>
<evidence type="ECO:0000256" key="8">
    <source>
        <dbReference type="RuleBase" id="RU363032"/>
    </source>
</evidence>
<name>A0A2A4Z6M3_9PROT</name>
<evidence type="ECO:0000256" key="6">
    <source>
        <dbReference type="ARBA" id="ARBA00022989"/>
    </source>
</evidence>
<feature type="transmembrane region" description="Helical" evidence="8">
    <location>
        <begin position="212"/>
        <end position="233"/>
    </location>
</feature>
<dbReference type="InterPro" id="IPR000515">
    <property type="entry name" value="MetI-like"/>
</dbReference>
<dbReference type="EMBL" id="NVUS01000004">
    <property type="protein sequence ID" value="PCJ02612.1"/>
    <property type="molecule type" value="Genomic_DNA"/>
</dbReference>
<evidence type="ECO:0000256" key="3">
    <source>
        <dbReference type="ARBA" id="ARBA00022475"/>
    </source>
</evidence>
<evidence type="ECO:0000256" key="5">
    <source>
        <dbReference type="ARBA" id="ARBA00022692"/>
    </source>
</evidence>
<feature type="transmembrane region" description="Helical" evidence="8">
    <location>
        <begin position="118"/>
        <end position="143"/>
    </location>
</feature>